<name>A0ABP4VKM0_9MICO</name>
<dbReference type="InterPro" id="IPR029044">
    <property type="entry name" value="Nucleotide-diphossugar_trans"/>
</dbReference>
<dbReference type="RefSeq" id="WP_344248985.1">
    <property type="nucleotide sequence ID" value="NZ_BAAAPM010000005.1"/>
</dbReference>
<dbReference type="HAMAP" id="MF_02114">
    <property type="entry name" value="CofC"/>
    <property type="match status" value="1"/>
</dbReference>
<evidence type="ECO:0000256" key="2">
    <source>
        <dbReference type="ARBA" id="ARBA00022695"/>
    </source>
</evidence>
<dbReference type="InterPro" id="IPR002835">
    <property type="entry name" value="CofC"/>
</dbReference>
<feature type="binding site" evidence="5">
    <location>
        <position position="169"/>
    </location>
    <ligand>
        <name>phosphoenolpyruvate</name>
        <dbReference type="ChEBI" id="CHEBI:58702"/>
    </ligand>
</feature>
<sequence length="222" mass="22537">MAVVPLRDGVSGKSRLATALDPRARRRLVATLARHVVGVLAAAPLVDAVVVVTADVPFTRETLAGLTPSGQGGIAPVTVVEQPADRPGLNAAVDVGRESAVALGAGRLLVAHADLPLLTTEDVAAVLAAGGLGRDAVVVATDRHDGGTNLLLLPLDAGVGFGFRFGTGSRAAHVAEAERAGLRAAVLHRPGTAADLDTLDDWAQLPAGVRERLHDGVGLPLT</sequence>
<keyword evidence="4 5" id="KW-0342">GTP-binding</keyword>
<dbReference type="NCBIfam" id="TIGR03552">
    <property type="entry name" value="F420_cofC"/>
    <property type="match status" value="1"/>
</dbReference>
<dbReference type="EC" id="2.7.7.105" evidence="5"/>
<comment type="function">
    <text evidence="5">Guanylyltransferase that catalyzes the activation of phosphoenolpyruvate (PEP) as enolpyruvoyl-2-diphospho-5'-guanosine, via the condensation of PEP with GTP. It is involved in the biosynthesis of coenzyme F420, a hydride carrier cofactor.</text>
</comment>
<dbReference type="PANTHER" id="PTHR40392:SF1">
    <property type="entry name" value="2-PHOSPHO-L-LACTATE GUANYLYLTRANSFERASE"/>
    <property type="match status" value="1"/>
</dbReference>
<comment type="pathway">
    <text evidence="5">Cofactor biosynthesis; coenzyme F420 biosynthesis.</text>
</comment>
<evidence type="ECO:0000313" key="6">
    <source>
        <dbReference type="EMBL" id="GAA1730170.1"/>
    </source>
</evidence>
<comment type="similarity">
    <text evidence="5">Belongs to the CofC family.</text>
</comment>
<accession>A0ABP4VKM0</accession>
<protein>
    <recommendedName>
        <fullName evidence="5">Phosphoenolpyruvate guanylyltransferase</fullName>
        <shortName evidence="5">PEP guanylyltransferase</shortName>
        <ecNumber evidence="5">2.7.7.105</ecNumber>
    </recommendedName>
</protein>
<evidence type="ECO:0000256" key="1">
    <source>
        <dbReference type="ARBA" id="ARBA00022679"/>
    </source>
</evidence>
<feature type="binding site" evidence="5">
    <location>
        <position position="166"/>
    </location>
    <ligand>
        <name>phosphoenolpyruvate</name>
        <dbReference type="ChEBI" id="CHEBI:58702"/>
    </ligand>
</feature>
<gene>
    <name evidence="5" type="primary">fbiD</name>
    <name evidence="6" type="ORF">GCM10009809_27130</name>
</gene>
<dbReference type="Pfam" id="PF01983">
    <property type="entry name" value="CofC"/>
    <property type="match status" value="1"/>
</dbReference>
<dbReference type="SUPFAM" id="SSF53448">
    <property type="entry name" value="Nucleotide-diphospho-sugar transferases"/>
    <property type="match status" value="1"/>
</dbReference>
<dbReference type="Gene3D" id="3.90.550.10">
    <property type="entry name" value="Spore Coat Polysaccharide Biosynthesis Protein SpsA, Chain A"/>
    <property type="match status" value="1"/>
</dbReference>
<evidence type="ECO:0000256" key="4">
    <source>
        <dbReference type="ARBA" id="ARBA00023134"/>
    </source>
</evidence>
<keyword evidence="7" id="KW-1185">Reference proteome</keyword>
<evidence type="ECO:0000313" key="7">
    <source>
        <dbReference type="Proteomes" id="UP001501138"/>
    </source>
</evidence>
<comment type="caution">
    <text evidence="6">The sequence shown here is derived from an EMBL/GenBank/DDBJ whole genome shotgun (WGS) entry which is preliminary data.</text>
</comment>
<feature type="binding site" evidence="5">
    <location>
        <position position="148"/>
    </location>
    <ligand>
        <name>phosphoenolpyruvate</name>
        <dbReference type="ChEBI" id="CHEBI:58702"/>
    </ligand>
</feature>
<reference evidence="7" key="1">
    <citation type="journal article" date="2019" name="Int. J. Syst. Evol. Microbiol.">
        <title>The Global Catalogue of Microorganisms (GCM) 10K type strain sequencing project: providing services to taxonomists for standard genome sequencing and annotation.</title>
        <authorList>
            <consortium name="The Broad Institute Genomics Platform"/>
            <consortium name="The Broad Institute Genome Sequencing Center for Infectious Disease"/>
            <person name="Wu L."/>
            <person name="Ma J."/>
        </authorList>
    </citation>
    <scope>NUCLEOTIDE SEQUENCE [LARGE SCALE GENOMIC DNA]</scope>
    <source>
        <strain evidence="7">JCM 15589</strain>
    </source>
</reference>
<keyword evidence="1 5" id="KW-0808">Transferase</keyword>
<keyword evidence="3 5" id="KW-0547">Nucleotide-binding</keyword>
<keyword evidence="2 5" id="KW-0548">Nucleotidyltransferase</keyword>
<evidence type="ECO:0000256" key="3">
    <source>
        <dbReference type="ARBA" id="ARBA00022741"/>
    </source>
</evidence>
<evidence type="ECO:0000256" key="5">
    <source>
        <dbReference type="HAMAP-Rule" id="MF_02114"/>
    </source>
</evidence>
<dbReference type="EMBL" id="BAAAPM010000005">
    <property type="protein sequence ID" value="GAA1730170.1"/>
    <property type="molecule type" value="Genomic_DNA"/>
</dbReference>
<organism evidence="6 7">
    <name type="scientific">Isoptericola hypogeus</name>
    <dbReference type="NCBI Taxonomy" id="300179"/>
    <lineage>
        <taxon>Bacteria</taxon>
        <taxon>Bacillati</taxon>
        <taxon>Actinomycetota</taxon>
        <taxon>Actinomycetes</taxon>
        <taxon>Micrococcales</taxon>
        <taxon>Promicromonosporaceae</taxon>
        <taxon>Isoptericola</taxon>
    </lineage>
</organism>
<dbReference type="PANTHER" id="PTHR40392">
    <property type="entry name" value="2-PHOSPHO-L-LACTATE GUANYLYLTRANSFERASE"/>
    <property type="match status" value="1"/>
</dbReference>
<dbReference type="Proteomes" id="UP001501138">
    <property type="component" value="Unassembled WGS sequence"/>
</dbReference>
<proteinExistence type="inferred from homology"/>
<comment type="catalytic activity">
    <reaction evidence="5">
        <text>phosphoenolpyruvate + GTP + H(+) = enolpyruvoyl-2-diphospho-5'-guanosine + diphosphate</text>
        <dbReference type="Rhea" id="RHEA:30519"/>
        <dbReference type="ChEBI" id="CHEBI:15378"/>
        <dbReference type="ChEBI" id="CHEBI:33019"/>
        <dbReference type="ChEBI" id="CHEBI:37565"/>
        <dbReference type="ChEBI" id="CHEBI:58702"/>
        <dbReference type="ChEBI" id="CHEBI:143701"/>
        <dbReference type="EC" id="2.7.7.105"/>
    </reaction>
</comment>